<feature type="region of interest" description="Disordered" evidence="1">
    <location>
        <begin position="289"/>
        <end position="324"/>
    </location>
</feature>
<dbReference type="PANTHER" id="PTHR34361">
    <property type="entry name" value="OS08G0157800 PROTEIN"/>
    <property type="match status" value="1"/>
</dbReference>
<dbReference type="EMBL" id="JBEDUW010000005">
    <property type="protein sequence ID" value="KAK9926453.1"/>
    <property type="molecule type" value="Genomic_DNA"/>
</dbReference>
<gene>
    <name evidence="2" type="ORF">M0R45_023684</name>
</gene>
<reference evidence="2 3" key="1">
    <citation type="journal article" date="2023" name="G3 (Bethesda)">
        <title>A chromosome-length genome assembly and annotation of blackberry (Rubus argutus, cv. 'Hillquist').</title>
        <authorList>
            <person name="Bruna T."/>
            <person name="Aryal R."/>
            <person name="Dudchenko O."/>
            <person name="Sargent D.J."/>
            <person name="Mead D."/>
            <person name="Buti M."/>
            <person name="Cavallini A."/>
            <person name="Hytonen T."/>
            <person name="Andres J."/>
            <person name="Pham M."/>
            <person name="Weisz D."/>
            <person name="Mascagni F."/>
            <person name="Usai G."/>
            <person name="Natali L."/>
            <person name="Bassil N."/>
            <person name="Fernandez G.E."/>
            <person name="Lomsadze A."/>
            <person name="Armour M."/>
            <person name="Olukolu B."/>
            <person name="Poorten T."/>
            <person name="Britton C."/>
            <person name="Davik J."/>
            <person name="Ashrafi H."/>
            <person name="Aiden E.L."/>
            <person name="Borodovsky M."/>
            <person name="Worthington M."/>
        </authorList>
    </citation>
    <scope>NUCLEOTIDE SEQUENCE [LARGE SCALE GENOMIC DNA]</scope>
    <source>
        <strain evidence="2">PI 553951</strain>
    </source>
</reference>
<dbReference type="AlphaFoldDB" id="A0AAW1WPB7"/>
<evidence type="ECO:0000256" key="1">
    <source>
        <dbReference type="SAM" id="MobiDB-lite"/>
    </source>
</evidence>
<feature type="compositionally biased region" description="Basic and acidic residues" evidence="1">
    <location>
        <begin position="289"/>
        <end position="306"/>
    </location>
</feature>
<name>A0AAW1WPB7_RUBAR</name>
<protein>
    <submittedName>
        <fullName evidence="2">Uncharacterized protein</fullName>
    </submittedName>
</protein>
<evidence type="ECO:0000313" key="2">
    <source>
        <dbReference type="EMBL" id="KAK9926453.1"/>
    </source>
</evidence>
<proteinExistence type="predicted"/>
<comment type="caution">
    <text evidence="2">The sequence shown here is derived from an EMBL/GenBank/DDBJ whole genome shotgun (WGS) entry which is preliminary data.</text>
</comment>
<dbReference type="Proteomes" id="UP001457282">
    <property type="component" value="Unassembled WGS sequence"/>
</dbReference>
<accession>A0AAW1WPB7</accession>
<evidence type="ECO:0000313" key="3">
    <source>
        <dbReference type="Proteomes" id="UP001457282"/>
    </source>
</evidence>
<feature type="region of interest" description="Disordered" evidence="1">
    <location>
        <begin position="438"/>
        <end position="457"/>
    </location>
</feature>
<keyword evidence="3" id="KW-1185">Reference proteome</keyword>
<dbReference type="PANTHER" id="PTHR34361:SF6">
    <property type="entry name" value="POX DOMAIN-CONTAINING PROTEIN"/>
    <property type="match status" value="1"/>
</dbReference>
<feature type="compositionally biased region" description="Low complexity" evidence="1">
    <location>
        <begin position="11"/>
        <end position="20"/>
    </location>
</feature>
<sequence length="693" mass="75658">MEEAGNGKRNSSSPVSSRLSAKAEPFTLNRFAAQPTWTSSLTSVDPCDSLLKSLSSINLEGDPLSSSVSNFGLDSSFGHHKASLACTNYASSAYETSLEQGKPVKKSKLYENSESIHDKCSDFTMGRENPFISRSTDQVDAGIFSFSAVNFVATPCEFSKSDMCSAAMSQSYSQTQLPYTAPAASWSHCNSTIAFGESGLKKYDSCTVKSTVSHSLKDNALQDMGEDNALQDMGLDSSNTSTTFWPSSSILSKNAECTSNFAVKYNDISSKYSPPGIVDLHDLLYGEGNEIGHDKSASDKGNERKGGKPMSSEGSDPLLTDKSNPQVSLKKLHDEFSSEHLDAEAAVSLSTKFDENDFDVDSPCWRGTQASRQSPFVSRSSSSHSVENVQEASYSLNPLAPQFFPRPSKAIVNCYANECVADDFSFFQKSESPAVSAVSPFSKGKMPGDKARSKSSLSINGTEIQTSNDIHESKREYALLNNSGSGEGASKLLSTRSGMDSTILNLMHDLSELLVQNCSNDVDLLNEHDLIQHIINNLCMYIQRRAGGKTPMPDFTLAGIPCYPNKPTELVKVGCSNMGFQVTKTGAFSFQHKLANQNGREGRKVDCQDYAERMLDSFPSFSDIGTEKSKGIIQMQIMGNALRDNHSTKEELDPQALVYKQLWLEAEAALRSVKYERCVMREIGYELAQSKQK</sequence>
<organism evidence="2 3">
    <name type="scientific">Rubus argutus</name>
    <name type="common">Southern blackberry</name>
    <dbReference type="NCBI Taxonomy" id="59490"/>
    <lineage>
        <taxon>Eukaryota</taxon>
        <taxon>Viridiplantae</taxon>
        <taxon>Streptophyta</taxon>
        <taxon>Embryophyta</taxon>
        <taxon>Tracheophyta</taxon>
        <taxon>Spermatophyta</taxon>
        <taxon>Magnoliopsida</taxon>
        <taxon>eudicotyledons</taxon>
        <taxon>Gunneridae</taxon>
        <taxon>Pentapetalae</taxon>
        <taxon>rosids</taxon>
        <taxon>fabids</taxon>
        <taxon>Rosales</taxon>
        <taxon>Rosaceae</taxon>
        <taxon>Rosoideae</taxon>
        <taxon>Rosoideae incertae sedis</taxon>
        <taxon>Rubus</taxon>
    </lineage>
</organism>
<feature type="region of interest" description="Disordered" evidence="1">
    <location>
        <begin position="1"/>
        <end position="21"/>
    </location>
</feature>